<name>A0A0G4P8S6_PENC3</name>
<feature type="region of interest" description="Disordered" evidence="1">
    <location>
        <begin position="1"/>
        <end position="37"/>
    </location>
</feature>
<keyword evidence="3" id="KW-1185">Reference proteome</keyword>
<dbReference type="AlphaFoldDB" id="A0A0G4P8S6"/>
<protein>
    <submittedName>
        <fullName evidence="2">Str. FM013</fullName>
    </submittedName>
</protein>
<reference evidence="2 3" key="1">
    <citation type="journal article" date="2014" name="Nat. Commun.">
        <title>Multiple recent horizontal transfers of a large genomic region in cheese making fungi.</title>
        <authorList>
            <person name="Cheeseman K."/>
            <person name="Ropars J."/>
            <person name="Renault P."/>
            <person name="Dupont J."/>
            <person name="Gouzy J."/>
            <person name="Branca A."/>
            <person name="Abraham A.L."/>
            <person name="Ceppi M."/>
            <person name="Conseiller E."/>
            <person name="Debuchy R."/>
            <person name="Malagnac F."/>
            <person name="Goarin A."/>
            <person name="Silar P."/>
            <person name="Lacoste S."/>
            <person name="Sallet E."/>
            <person name="Bensimon A."/>
            <person name="Giraud T."/>
            <person name="Brygoo Y."/>
        </authorList>
    </citation>
    <scope>NUCLEOTIDE SEQUENCE [LARGE SCALE GENOMIC DNA]</scope>
    <source>
        <strain evidence="3">FM 013</strain>
    </source>
</reference>
<evidence type="ECO:0000256" key="1">
    <source>
        <dbReference type="SAM" id="MobiDB-lite"/>
    </source>
</evidence>
<organism evidence="2 3">
    <name type="scientific">Penicillium camemberti (strain FM 013)</name>
    <dbReference type="NCBI Taxonomy" id="1429867"/>
    <lineage>
        <taxon>Eukaryota</taxon>
        <taxon>Fungi</taxon>
        <taxon>Dikarya</taxon>
        <taxon>Ascomycota</taxon>
        <taxon>Pezizomycotina</taxon>
        <taxon>Eurotiomycetes</taxon>
        <taxon>Eurotiomycetidae</taxon>
        <taxon>Eurotiales</taxon>
        <taxon>Aspergillaceae</taxon>
        <taxon>Penicillium</taxon>
    </lineage>
</organism>
<dbReference type="Proteomes" id="UP000053732">
    <property type="component" value="Unassembled WGS sequence"/>
</dbReference>
<proteinExistence type="predicted"/>
<evidence type="ECO:0000313" key="2">
    <source>
        <dbReference type="EMBL" id="CRL22679.1"/>
    </source>
</evidence>
<dbReference type="EMBL" id="HG793141">
    <property type="protein sequence ID" value="CRL22679.1"/>
    <property type="molecule type" value="Genomic_DNA"/>
</dbReference>
<accession>A0A0G4P8S6</accession>
<sequence>MAQLQSDIYPSSSHFLDGRATEPAAQYKDPPNTPIPRLIQSVTPDADQLEKLLVRLISGVHTFDPSCSLLSTPKSTSDEATKGRGLGQDQMFQYQK</sequence>
<feature type="compositionally biased region" description="Polar residues" evidence="1">
    <location>
        <begin position="1"/>
        <end position="14"/>
    </location>
</feature>
<feature type="region of interest" description="Disordered" evidence="1">
    <location>
        <begin position="69"/>
        <end position="96"/>
    </location>
</feature>
<gene>
    <name evidence="2" type="ORF">PCAMFM013_S008g000108</name>
</gene>
<evidence type="ECO:0000313" key="3">
    <source>
        <dbReference type="Proteomes" id="UP000053732"/>
    </source>
</evidence>